<proteinExistence type="predicted"/>
<feature type="region of interest" description="Disordered" evidence="1">
    <location>
        <begin position="651"/>
        <end position="670"/>
    </location>
</feature>
<accession>A0A197K454</accession>
<dbReference type="AlphaFoldDB" id="A0A197K454"/>
<dbReference type="OrthoDB" id="2448857at2759"/>
<feature type="region of interest" description="Disordered" evidence="1">
    <location>
        <begin position="75"/>
        <end position="107"/>
    </location>
</feature>
<feature type="region of interest" description="Disordered" evidence="1">
    <location>
        <begin position="240"/>
        <end position="263"/>
    </location>
</feature>
<feature type="region of interest" description="Disordered" evidence="1">
    <location>
        <begin position="132"/>
        <end position="157"/>
    </location>
</feature>
<feature type="region of interest" description="Disordered" evidence="1">
    <location>
        <begin position="429"/>
        <end position="456"/>
    </location>
</feature>
<sequence length="928" mass="99718">MAPLASPIFHVGPGSPMTAGSDIGSLPNTLTGFSPERRRVQTTSTAFSNDASTVPSINPVLISNAAAAISNLQSHQANNNNSNGSHNHSRNLSHANHLKGGPTLENKDLNLLHHHPLNINAKDDIRRRAITEPNRHRLMNPQQQRGHTKHPSKVSAPEIDTKAMVPVDVSNVSEAPFRLDSPPGRKRRPVLGTEYLDNASQVLLATSSARSSTAPVYSGYVWLYIPQHTDAQETDLGDRQLANNADSPDASTKGSPVSQASTSNKASGRYVKCFAAINDQGHFQWVEVKKQNDLGHEQDVKADIKGSSRSSYGIQLVPPQRHTESPVHRHAENSPDGAEMAPPTSAESVKKSTDLIQASMSNKLRLYFFCIKVSPSALKEVLISMVPENPSPTASPPTVILEHVPAVASASNGAAKVASKVRHRLSSSLSTLTTSAKPPLPNVKSQSHSGSISKGKNATWPTIVPFVDKDGSLLHPSTAPGSSSYRSMSHKASSASLKSTLTGITTVPPPNSSSWLQSKDGDGQMVQSPASASSPDPESPSSSTSSSSNVLTLAQGLQKAARLTRSHSGSDALVGVGHAGYDGEALGSRSVGSSPNGSGARPKMTLSEVMAAKQASIPDSAATLEQSKLLQQQVDLQQGQQSVDERWTRSMNQNQPHQPLQEPVNLEPSRPTSEAIRATCPFLELSRDNDDIDADQQPMITLKGYTETEEGWKFLQWALEKFLDEPIQEHNSALPPDDTLIPSYNLPPEIQLSEKANIFLSAKASLVEEAHLAASMAAVDAVRSPTPDMTRYDSGLPTTAAPFSVGGGGVTVVGPTATPVSTNGPVAQIRATSVSLTRWMNLSGGGDRDKNKRLTVLRLRHQEFLFTPQLLFHQVQASMSTSKYMLSRPSVTLHRHLRTRTKYRQEVGRPQELNPNEDCPLPTFCHSL</sequence>
<feature type="compositionally biased region" description="Low complexity" evidence="1">
    <location>
        <begin position="75"/>
        <end position="94"/>
    </location>
</feature>
<gene>
    <name evidence="2" type="ORF">K457DRAFT_340877</name>
</gene>
<evidence type="ECO:0000313" key="3">
    <source>
        <dbReference type="Proteomes" id="UP000078512"/>
    </source>
</evidence>
<dbReference type="Proteomes" id="UP000078512">
    <property type="component" value="Unassembled WGS sequence"/>
</dbReference>
<feature type="compositionally biased region" description="Polar residues" evidence="1">
    <location>
        <begin position="443"/>
        <end position="456"/>
    </location>
</feature>
<keyword evidence="3" id="KW-1185">Reference proteome</keyword>
<feature type="compositionally biased region" description="Basic and acidic residues" evidence="1">
    <location>
        <begin position="321"/>
        <end position="333"/>
    </location>
</feature>
<feature type="compositionally biased region" description="Polar residues" evidence="1">
    <location>
        <begin position="479"/>
        <end position="505"/>
    </location>
</feature>
<protein>
    <submittedName>
        <fullName evidence="2">Uncharacterized protein</fullName>
    </submittedName>
</protein>
<evidence type="ECO:0000256" key="1">
    <source>
        <dbReference type="SAM" id="MobiDB-lite"/>
    </source>
</evidence>
<organism evidence="2 3">
    <name type="scientific">Linnemannia elongata AG-77</name>
    <dbReference type="NCBI Taxonomy" id="1314771"/>
    <lineage>
        <taxon>Eukaryota</taxon>
        <taxon>Fungi</taxon>
        <taxon>Fungi incertae sedis</taxon>
        <taxon>Mucoromycota</taxon>
        <taxon>Mortierellomycotina</taxon>
        <taxon>Mortierellomycetes</taxon>
        <taxon>Mortierellales</taxon>
        <taxon>Mortierellaceae</taxon>
        <taxon>Linnemannia</taxon>
    </lineage>
</organism>
<name>A0A197K454_9FUNG</name>
<feature type="region of interest" description="Disordered" evidence="1">
    <location>
        <begin position="469"/>
        <end position="553"/>
    </location>
</feature>
<feature type="compositionally biased region" description="Polar residues" evidence="1">
    <location>
        <begin position="241"/>
        <end position="263"/>
    </location>
</feature>
<feature type="compositionally biased region" description="Low complexity" evidence="1">
    <location>
        <begin position="528"/>
        <end position="548"/>
    </location>
</feature>
<reference evidence="2 3" key="1">
    <citation type="submission" date="2016-05" db="EMBL/GenBank/DDBJ databases">
        <title>Genome sequencing reveals origins of a unique bacterial endosymbiosis in the earliest lineages of terrestrial Fungi.</title>
        <authorList>
            <consortium name="DOE Joint Genome Institute"/>
            <person name="Uehling J."/>
            <person name="Gryganskyi A."/>
            <person name="Hameed K."/>
            <person name="Tschaplinski T."/>
            <person name="Misztal P."/>
            <person name="Wu S."/>
            <person name="Desiro A."/>
            <person name="Vande Pol N."/>
            <person name="Du Z.-Y."/>
            <person name="Zienkiewicz A."/>
            <person name="Zienkiewicz K."/>
            <person name="Morin E."/>
            <person name="Tisserant E."/>
            <person name="Splivallo R."/>
            <person name="Hainaut M."/>
            <person name="Henrissat B."/>
            <person name="Ohm R."/>
            <person name="Kuo A."/>
            <person name="Yan J."/>
            <person name="Lipzen A."/>
            <person name="Nolan M."/>
            <person name="Labutti K."/>
            <person name="Barry K."/>
            <person name="Goldstein A."/>
            <person name="Labbe J."/>
            <person name="Schadt C."/>
            <person name="Tuskan G."/>
            <person name="Grigoriev I."/>
            <person name="Martin F."/>
            <person name="Vilgalys R."/>
            <person name="Bonito G."/>
        </authorList>
    </citation>
    <scope>NUCLEOTIDE SEQUENCE [LARGE SCALE GENOMIC DNA]</scope>
    <source>
        <strain evidence="2 3">AG-77</strain>
    </source>
</reference>
<dbReference type="EMBL" id="KV442027">
    <property type="protein sequence ID" value="OAQ31968.1"/>
    <property type="molecule type" value="Genomic_DNA"/>
</dbReference>
<feature type="region of interest" description="Disordered" evidence="1">
    <location>
        <begin position="318"/>
        <end position="350"/>
    </location>
</feature>
<evidence type="ECO:0000313" key="2">
    <source>
        <dbReference type="EMBL" id="OAQ31968.1"/>
    </source>
</evidence>